<organism evidence="1">
    <name type="scientific">Sesamum calycinum</name>
    <dbReference type="NCBI Taxonomy" id="2727403"/>
    <lineage>
        <taxon>Eukaryota</taxon>
        <taxon>Viridiplantae</taxon>
        <taxon>Streptophyta</taxon>
        <taxon>Embryophyta</taxon>
        <taxon>Tracheophyta</taxon>
        <taxon>Spermatophyta</taxon>
        <taxon>Magnoliopsida</taxon>
        <taxon>eudicotyledons</taxon>
        <taxon>Gunneridae</taxon>
        <taxon>Pentapetalae</taxon>
        <taxon>asterids</taxon>
        <taxon>lamiids</taxon>
        <taxon>Lamiales</taxon>
        <taxon>Pedaliaceae</taxon>
        <taxon>Sesamum</taxon>
    </lineage>
</organism>
<dbReference type="PANTHER" id="PTHR48258:SF4">
    <property type="entry name" value="DUF4216 DOMAIN-CONTAINING PROTEIN"/>
    <property type="match status" value="1"/>
</dbReference>
<dbReference type="AlphaFoldDB" id="A0AAW2QZ40"/>
<gene>
    <name evidence="1" type="ORF">Scaly_0990300</name>
</gene>
<protein>
    <recommendedName>
        <fullName evidence="2">DUF4218 domain-containing protein</fullName>
    </recommendedName>
</protein>
<reference evidence="1" key="1">
    <citation type="submission" date="2020-06" db="EMBL/GenBank/DDBJ databases">
        <authorList>
            <person name="Li T."/>
            <person name="Hu X."/>
            <person name="Zhang T."/>
            <person name="Song X."/>
            <person name="Zhang H."/>
            <person name="Dai N."/>
            <person name="Sheng W."/>
            <person name="Hou X."/>
            <person name="Wei L."/>
        </authorList>
    </citation>
    <scope>NUCLEOTIDE SEQUENCE</scope>
    <source>
        <strain evidence="1">KEN8</strain>
        <tissue evidence="1">Leaf</tissue>
    </source>
</reference>
<dbReference type="EMBL" id="JACGWM010000005">
    <property type="protein sequence ID" value="KAL0373087.1"/>
    <property type="molecule type" value="Genomic_DNA"/>
</dbReference>
<sequence>MRPNVMPKAVYNVAKEQKRRICEWISHLKFSDGYASNLPWCVDMKELRLHSMKSHDCHVFMQKLISIAFCEMLPKPVWSALTKASLLFQIRCSMTLDVNKVQKLEGPEEMTTFMGKWCVKEEVASGSERHIIETYILGNCELVMPYYESFLNEHYEHHHPKDPTIEELVATQFKEWFKRRVYQKNELFILAQQVVQIYYMEYPSMKRDKIDWMVVCKTKARRVINDSRWTEVAFEEEEAIPTPQVVTDNHSYDLHDPNGIQLVLDLFGANQQGAGTSQTANGESDQTFVNILKITD</sequence>
<reference evidence="1" key="2">
    <citation type="journal article" date="2024" name="Plant">
        <title>Genomic evolution and insights into agronomic trait innovations of Sesamum species.</title>
        <authorList>
            <person name="Miao H."/>
            <person name="Wang L."/>
            <person name="Qu L."/>
            <person name="Liu H."/>
            <person name="Sun Y."/>
            <person name="Le M."/>
            <person name="Wang Q."/>
            <person name="Wei S."/>
            <person name="Zheng Y."/>
            <person name="Lin W."/>
            <person name="Duan Y."/>
            <person name="Cao H."/>
            <person name="Xiong S."/>
            <person name="Wang X."/>
            <person name="Wei L."/>
            <person name="Li C."/>
            <person name="Ma Q."/>
            <person name="Ju M."/>
            <person name="Zhao R."/>
            <person name="Li G."/>
            <person name="Mu C."/>
            <person name="Tian Q."/>
            <person name="Mei H."/>
            <person name="Zhang T."/>
            <person name="Gao T."/>
            <person name="Zhang H."/>
        </authorList>
    </citation>
    <scope>NUCLEOTIDE SEQUENCE</scope>
    <source>
        <strain evidence="1">KEN8</strain>
    </source>
</reference>
<comment type="caution">
    <text evidence="1">The sequence shown here is derived from an EMBL/GenBank/DDBJ whole genome shotgun (WGS) entry which is preliminary data.</text>
</comment>
<dbReference type="PANTHER" id="PTHR48258">
    <property type="entry name" value="DUF4218 DOMAIN-CONTAINING PROTEIN-RELATED"/>
    <property type="match status" value="1"/>
</dbReference>
<accession>A0AAW2QZ40</accession>
<evidence type="ECO:0008006" key="2">
    <source>
        <dbReference type="Google" id="ProtNLM"/>
    </source>
</evidence>
<proteinExistence type="predicted"/>
<evidence type="ECO:0000313" key="1">
    <source>
        <dbReference type="EMBL" id="KAL0373087.1"/>
    </source>
</evidence>
<name>A0AAW2QZ40_9LAMI</name>